<sequence>MLFEHYRRLYRATHSPQHAWLPYGGADWNMFSLWTLLSNAPPRPEALKACSASKVVRELRDSVSQRRRALRALYLCGFGFIMPILGLFFLPLFSLVALFKGRRVAPWKAMRLALCRVDCFMYPIIEDWARGQGSVRVLSQAIIHFSLVDVYRMYSLFIRAAHHLIDVYNAPDHGKVQDKLTFYAMCKEMGLPCAAPLGPEEIKALTQKDMPLFMKPSNEQEAVGAKAGRQVRRPRPPESRGQARGLGRPEEAKELRLPQAVLSKQPPSVRRQDHYRDDQDRARDPRVVDQGGSRGCHGGLPVLRGRV</sequence>
<feature type="compositionally biased region" description="Basic and acidic residues" evidence="1">
    <location>
        <begin position="247"/>
        <end position="256"/>
    </location>
</feature>
<organism evidence="3 4">
    <name type="scientific">Chloropicon roscoffensis</name>
    <dbReference type="NCBI Taxonomy" id="1461544"/>
    <lineage>
        <taxon>Eukaryota</taxon>
        <taxon>Viridiplantae</taxon>
        <taxon>Chlorophyta</taxon>
        <taxon>Chloropicophyceae</taxon>
        <taxon>Chloropicales</taxon>
        <taxon>Chloropicaceae</taxon>
        <taxon>Chloropicon</taxon>
    </lineage>
</organism>
<accession>A0AAX4PKA2</accession>
<proteinExistence type="predicted"/>
<name>A0AAX4PKA2_9CHLO</name>
<feature type="transmembrane region" description="Helical" evidence="2">
    <location>
        <begin position="72"/>
        <end position="99"/>
    </location>
</feature>
<keyword evidence="2" id="KW-0472">Membrane</keyword>
<gene>
    <name evidence="3" type="ORF">HKI87_15g78890</name>
</gene>
<reference evidence="3 4" key="1">
    <citation type="submission" date="2024-03" db="EMBL/GenBank/DDBJ databases">
        <title>Complete genome sequence of the green alga Chloropicon roscoffensis RCC1871.</title>
        <authorList>
            <person name="Lemieux C."/>
            <person name="Pombert J.-F."/>
            <person name="Otis C."/>
            <person name="Turmel M."/>
        </authorList>
    </citation>
    <scope>NUCLEOTIDE SEQUENCE [LARGE SCALE GENOMIC DNA]</scope>
    <source>
        <strain evidence="3 4">RCC1871</strain>
    </source>
</reference>
<evidence type="ECO:0000256" key="1">
    <source>
        <dbReference type="SAM" id="MobiDB-lite"/>
    </source>
</evidence>
<feature type="compositionally biased region" description="Basic and acidic residues" evidence="1">
    <location>
        <begin position="270"/>
        <end position="287"/>
    </location>
</feature>
<dbReference type="EMBL" id="CP151515">
    <property type="protein sequence ID" value="WZN66324.1"/>
    <property type="molecule type" value="Genomic_DNA"/>
</dbReference>
<feature type="region of interest" description="Disordered" evidence="1">
    <location>
        <begin position="220"/>
        <end position="307"/>
    </location>
</feature>
<dbReference type="Proteomes" id="UP001472866">
    <property type="component" value="Chromosome 15"/>
</dbReference>
<evidence type="ECO:0000313" key="3">
    <source>
        <dbReference type="EMBL" id="WZN66324.1"/>
    </source>
</evidence>
<keyword evidence="2" id="KW-0812">Transmembrane</keyword>
<dbReference type="AlphaFoldDB" id="A0AAX4PKA2"/>
<keyword evidence="4" id="KW-1185">Reference proteome</keyword>
<evidence type="ECO:0000256" key="2">
    <source>
        <dbReference type="SAM" id="Phobius"/>
    </source>
</evidence>
<protein>
    <submittedName>
        <fullName evidence="3">ATPgrasp_ST domain-containing protein</fullName>
    </submittedName>
</protein>
<evidence type="ECO:0000313" key="4">
    <source>
        <dbReference type="Proteomes" id="UP001472866"/>
    </source>
</evidence>
<keyword evidence="2" id="KW-1133">Transmembrane helix</keyword>